<gene>
    <name evidence="3" type="ORF">LAS9267_00245</name>
</gene>
<proteinExistence type="predicted"/>
<protein>
    <recommendedName>
        <fullName evidence="2">Baseplate upper protein immunoglobulin like domain-containing protein</fullName>
    </recommendedName>
</protein>
<feature type="region of interest" description="Disordered" evidence="1">
    <location>
        <begin position="1"/>
        <end position="22"/>
    </location>
</feature>
<accession>A0AAE8J3E1</accession>
<dbReference type="InterPro" id="IPR041531">
    <property type="entry name" value="BppU_IgG"/>
</dbReference>
<dbReference type="RefSeq" id="WP_181065582.1">
    <property type="nucleotide sequence ID" value="NZ_OKRC01000001.1"/>
</dbReference>
<evidence type="ECO:0000259" key="2">
    <source>
        <dbReference type="Pfam" id="PF18667"/>
    </source>
</evidence>
<feature type="domain" description="Baseplate upper protein immunoglobulin like" evidence="2">
    <location>
        <begin position="147"/>
        <end position="239"/>
    </location>
</feature>
<sequence>MAIVSGSVNYEDSTPIPKQQEYTPDNIKPIAIELSKFIRTKMYGTDVRESLARWIEIMLAVQTYINDDETAFKADIQNQQDSVGDRQTQVEGTMSDVLDQFKAVVSNVTKDSEVALARDSVRFGDYTVLDDRLEYIESWLAAHVPAGFHVSIKHNQNRQPKVVVHYYEYAIGTEAHGLGTGPYGLGETSTQTISCTVDYRDDDTAVINLPLAYALTGIVTYNNGYWYLIDGYKTLRFDLGDGIDDSKALSGNGSNETSTNANGGGYAGDLGLSSYQIAVKNGFSGNISQWLASLVGPKGDDATINFISQADYDALADKSGVYFISG</sequence>
<dbReference type="AlphaFoldDB" id="A0AAE8J3E1"/>
<comment type="caution">
    <text evidence="3">The sequence shown here is derived from an EMBL/GenBank/DDBJ whole genome shotgun (WGS) entry which is preliminary data.</text>
</comment>
<organism evidence="3 4">
    <name type="scientific">Latilactobacillus sakei</name>
    <name type="common">Lactobacillus sakei</name>
    <dbReference type="NCBI Taxonomy" id="1599"/>
    <lineage>
        <taxon>Bacteria</taxon>
        <taxon>Bacillati</taxon>
        <taxon>Bacillota</taxon>
        <taxon>Bacilli</taxon>
        <taxon>Lactobacillales</taxon>
        <taxon>Lactobacillaceae</taxon>
        <taxon>Latilactobacillus</taxon>
    </lineage>
</organism>
<dbReference type="Gene3D" id="2.60.40.3320">
    <property type="match status" value="1"/>
</dbReference>
<dbReference type="Pfam" id="PF18667">
    <property type="entry name" value="BppU_IgG"/>
    <property type="match status" value="1"/>
</dbReference>
<evidence type="ECO:0000256" key="1">
    <source>
        <dbReference type="SAM" id="MobiDB-lite"/>
    </source>
</evidence>
<dbReference type="EMBL" id="OKRC01000001">
    <property type="protein sequence ID" value="SPE18701.1"/>
    <property type="molecule type" value="Genomic_DNA"/>
</dbReference>
<reference evidence="3 4" key="1">
    <citation type="submission" date="2018-02" db="EMBL/GenBank/DDBJ databases">
        <authorList>
            <person name="Rodrigo-Torres L."/>
            <person name="Arahal R. D."/>
            <person name="Lucena T."/>
        </authorList>
    </citation>
    <scope>NUCLEOTIDE SEQUENCE [LARGE SCALE GENOMIC DNA]</scope>
    <source>
        <strain evidence="3 4">CECT 9267</strain>
    </source>
</reference>
<evidence type="ECO:0000313" key="3">
    <source>
        <dbReference type="EMBL" id="SPE18701.1"/>
    </source>
</evidence>
<dbReference type="Proteomes" id="UP000239650">
    <property type="component" value="Unassembled WGS sequence"/>
</dbReference>
<evidence type="ECO:0000313" key="4">
    <source>
        <dbReference type="Proteomes" id="UP000239650"/>
    </source>
</evidence>
<name>A0AAE8J3E1_LATSK</name>